<dbReference type="EMBL" id="LR796208">
    <property type="protein sequence ID" value="CAB4126909.1"/>
    <property type="molecule type" value="Genomic_DNA"/>
</dbReference>
<evidence type="ECO:0000313" key="1">
    <source>
        <dbReference type="EMBL" id="CAB4126909.1"/>
    </source>
</evidence>
<accession>A0A6J5L4Q6</accession>
<proteinExistence type="predicted"/>
<reference evidence="1" key="1">
    <citation type="submission" date="2020-04" db="EMBL/GenBank/DDBJ databases">
        <authorList>
            <person name="Chiriac C."/>
            <person name="Salcher M."/>
            <person name="Ghai R."/>
            <person name="Kavagutti S V."/>
        </authorList>
    </citation>
    <scope>NUCLEOTIDE SEQUENCE</scope>
</reference>
<gene>
    <name evidence="1" type="ORF">UFOVP84_33</name>
</gene>
<sequence>MAELGNRVKETTTSIGTGPIVLGGPVTGCVSFNSTFNIGATVRYVYDDLTGNWEYGDGILGSGTITRSVVLGSSNSGALVNFGAGTKYVFCDAINTDIYEAANFSKLAIMGY</sequence>
<organism evidence="1">
    <name type="scientific">uncultured Caudovirales phage</name>
    <dbReference type="NCBI Taxonomy" id="2100421"/>
    <lineage>
        <taxon>Viruses</taxon>
        <taxon>Duplodnaviria</taxon>
        <taxon>Heunggongvirae</taxon>
        <taxon>Uroviricota</taxon>
        <taxon>Caudoviricetes</taxon>
        <taxon>Peduoviridae</taxon>
        <taxon>Maltschvirus</taxon>
        <taxon>Maltschvirus maltsch</taxon>
    </lineage>
</organism>
<protein>
    <submittedName>
        <fullName evidence="1">Uncharacterized protein</fullName>
    </submittedName>
</protein>
<name>A0A6J5L4Q6_9CAUD</name>